<evidence type="ECO:0000256" key="1">
    <source>
        <dbReference type="SAM" id="MobiDB-lite"/>
    </source>
</evidence>
<organism evidence="3 4">
    <name type="scientific">Gordonia cholesterolivorans</name>
    <dbReference type="NCBI Taxonomy" id="559625"/>
    <lineage>
        <taxon>Bacteria</taxon>
        <taxon>Bacillati</taxon>
        <taxon>Actinomycetota</taxon>
        <taxon>Actinomycetes</taxon>
        <taxon>Mycobacteriales</taxon>
        <taxon>Gordoniaceae</taxon>
        <taxon>Gordonia</taxon>
    </lineage>
</organism>
<dbReference type="Pfam" id="PF20615">
    <property type="entry name" value="DUF6802"/>
    <property type="match status" value="1"/>
</dbReference>
<proteinExistence type="predicted"/>
<reference evidence="4" key="1">
    <citation type="journal article" date="2019" name="Int. J. Syst. Evol. Microbiol.">
        <title>The Global Catalogue of Microorganisms (GCM) 10K type strain sequencing project: providing services to taxonomists for standard genome sequencing and annotation.</title>
        <authorList>
            <consortium name="The Broad Institute Genomics Platform"/>
            <consortium name="The Broad Institute Genome Sequencing Center for Infectious Disease"/>
            <person name="Wu L."/>
            <person name="Ma J."/>
        </authorList>
    </citation>
    <scope>NUCLEOTIDE SEQUENCE [LARGE SCALE GENOMIC DNA]</scope>
    <source>
        <strain evidence="4">JCM 16227</strain>
    </source>
</reference>
<accession>A0ABP5U6V3</accession>
<keyword evidence="4" id="KW-1185">Reference proteome</keyword>
<dbReference type="InterPro" id="IPR046543">
    <property type="entry name" value="DUF6802"/>
</dbReference>
<feature type="region of interest" description="Disordered" evidence="1">
    <location>
        <begin position="1"/>
        <end position="50"/>
    </location>
</feature>
<sequence>MEPDATRSRLMEPMDELTGGLAGDSEDGLISPEGGVHHPSGFDVMSDAENSPGVDVHDHLWWYSDGALWDLGPAEFDANGDGVRDSLTCEVDGSPAIVADTDGDGRVDQVSVLRTDCRVDAGALGEHDAEWSPTTLGRLE</sequence>
<dbReference type="Proteomes" id="UP001501170">
    <property type="component" value="Unassembled WGS sequence"/>
</dbReference>
<gene>
    <name evidence="3" type="ORF">GCM10009855_05750</name>
</gene>
<feature type="compositionally biased region" description="Basic and acidic residues" evidence="1">
    <location>
        <begin position="1"/>
        <end position="12"/>
    </location>
</feature>
<evidence type="ECO:0000313" key="3">
    <source>
        <dbReference type="EMBL" id="GAA2369319.1"/>
    </source>
</evidence>
<protein>
    <recommendedName>
        <fullName evidence="2">DUF6802 domain-containing protein</fullName>
    </recommendedName>
</protein>
<evidence type="ECO:0000259" key="2">
    <source>
        <dbReference type="Pfam" id="PF20615"/>
    </source>
</evidence>
<name>A0ABP5U6V3_9ACTN</name>
<comment type="caution">
    <text evidence="3">The sequence shown here is derived from an EMBL/GenBank/DDBJ whole genome shotgun (WGS) entry which is preliminary data.</text>
</comment>
<evidence type="ECO:0000313" key="4">
    <source>
        <dbReference type="Proteomes" id="UP001501170"/>
    </source>
</evidence>
<feature type="domain" description="DUF6802" evidence="2">
    <location>
        <begin position="52"/>
        <end position="124"/>
    </location>
</feature>
<dbReference type="EMBL" id="BAAARB010000002">
    <property type="protein sequence ID" value="GAA2369319.1"/>
    <property type="molecule type" value="Genomic_DNA"/>
</dbReference>